<dbReference type="OrthoDB" id="9814997at2"/>
<dbReference type="GO" id="GO:0005886">
    <property type="term" value="C:plasma membrane"/>
    <property type="evidence" value="ECO:0007669"/>
    <property type="project" value="UniProtKB-SubCell"/>
</dbReference>
<dbReference type="AlphaFoldDB" id="A0A0E4G9Z0"/>
<dbReference type="Proteomes" id="UP000045545">
    <property type="component" value="Unassembled WGS sequence"/>
</dbReference>
<evidence type="ECO:0000313" key="4">
    <source>
        <dbReference type="Proteomes" id="UP000045545"/>
    </source>
</evidence>
<reference evidence="3 4" key="1">
    <citation type="submission" date="2015-03" db="EMBL/GenBank/DDBJ databases">
        <authorList>
            <person name="Murphy D."/>
        </authorList>
    </citation>
    <scope>NUCLEOTIDE SEQUENCE [LARGE SCALE GENOMIC DNA]</scope>
    <source>
        <strain evidence="3 4">OL-4</strain>
    </source>
</reference>
<feature type="transmembrane region" description="Helical" evidence="2">
    <location>
        <begin position="28"/>
        <end position="47"/>
    </location>
</feature>
<dbReference type="Pfam" id="PF00499">
    <property type="entry name" value="Oxidored_q3"/>
    <property type="match status" value="1"/>
</dbReference>
<dbReference type="STRING" id="690567.936"/>
<evidence type="ECO:0000313" key="3">
    <source>
        <dbReference type="EMBL" id="CFX28942.1"/>
    </source>
</evidence>
<feature type="transmembrane region" description="Helical" evidence="2">
    <location>
        <begin position="53"/>
        <end position="78"/>
    </location>
</feature>
<sequence length="169" mass="17873">MSLNDAVFFLLAVITAGSALGVITSRNIVYSALLLVVTFLGVAGLYFQMNAGFIGLVQILIYGGAISVLIIFAIMLVMDVEPHRTNPPSPRLPRRLGGIYLSILLVITMGAAIWFTHWPLAVGTTGADEMAVLADLMLGKYVVAFEIAAVLLLVAIVGAIILAKGADDK</sequence>
<dbReference type="EMBL" id="CGIH01000013">
    <property type="protein sequence ID" value="CFX28942.1"/>
    <property type="molecule type" value="Genomic_DNA"/>
</dbReference>
<dbReference type="RefSeq" id="WP_046496314.1">
    <property type="nucleotide sequence ID" value="NZ_CGIH01000013.1"/>
</dbReference>
<proteinExistence type="inferred from homology"/>
<feature type="transmembrane region" description="Helical" evidence="2">
    <location>
        <begin position="6"/>
        <end position="23"/>
    </location>
</feature>
<protein>
    <recommendedName>
        <fullName evidence="2">NADH-quinone oxidoreductase subunit J</fullName>
        <ecNumber evidence="2">7.1.1.-</ecNumber>
    </recommendedName>
</protein>
<keyword evidence="2" id="KW-0472">Membrane</keyword>
<gene>
    <name evidence="3" type="ORF">936</name>
</gene>
<keyword evidence="2" id="KW-1003">Cell membrane</keyword>
<dbReference type="InterPro" id="IPR001457">
    <property type="entry name" value="NADH_UbQ/plastoQ_OxRdtase_su6"/>
</dbReference>
<dbReference type="Gene3D" id="1.20.120.1200">
    <property type="entry name" value="NADH-ubiquinone/plastoquinone oxidoreductase chain 6, subunit NuoJ"/>
    <property type="match status" value="1"/>
</dbReference>
<keyword evidence="2" id="KW-0520">NAD</keyword>
<comment type="similarity">
    <text evidence="1 2">Belongs to the complex I subunit 6 family.</text>
</comment>
<comment type="catalytic activity">
    <reaction evidence="2">
        <text>a quinone + NADH + 5 H(+)(in) = a quinol + NAD(+) + 4 H(+)(out)</text>
        <dbReference type="Rhea" id="RHEA:57888"/>
        <dbReference type="ChEBI" id="CHEBI:15378"/>
        <dbReference type="ChEBI" id="CHEBI:24646"/>
        <dbReference type="ChEBI" id="CHEBI:57540"/>
        <dbReference type="ChEBI" id="CHEBI:57945"/>
        <dbReference type="ChEBI" id="CHEBI:132124"/>
    </reaction>
</comment>
<feature type="transmembrane region" description="Helical" evidence="2">
    <location>
        <begin position="141"/>
        <end position="163"/>
    </location>
</feature>
<name>A0A0E4G9Z0_9FIRM</name>
<organism evidence="3 4">
    <name type="scientific">Syntrophomonas zehnderi OL-4</name>
    <dbReference type="NCBI Taxonomy" id="690567"/>
    <lineage>
        <taxon>Bacteria</taxon>
        <taxon>Bacillati</taxon>
        <taxon>Bacillota</taxon>
        <taxon>Clostridia</taxon>
        <taxon>Eubacteriales</taxon>
        <taxon>Syntrophomonadaceae</taxon>
        <taxon>Syntrophomonas</taxon>
    </lineage>
</organism>
<keyword evidence="3" id="KW-0830">Ubiquinone</keyword>
<keyword evidence="2" id="KW-0874">Quinone</keyword>
<dbReference type="EC" id="7.1.1.-" evidence="2"/>
<dbReference type="PANTHER" id="PTHR33269:SF17">
    <property type="entry name" value="NADH-UBIQUINONE OXIDOREDUCTASE CHAIN 6"/>
    <property type="match status" value="1"/>
</dbReference>
<dbReference type="GO" id="GO:0008137">
    <property type="term" value="F:NADH dehydrogenase (ubiquinone) activity"/>
    <property type="evidence" value="ECO:0007669"/>
    <property type="project" value="UniProtKB-UniRule"/>
</dbReference>
<accession>A0A0E4G9Z0</accession>
<keyword evidence="4" id="KW-1185">Reference proteome</keyword>
<dbReference type="InterPro" id="IPR042106">
    <property type="entry name" value="Nuo/plastoQ_OxRdtase_6_NuoJ"/>
</dbReference>
<keyword evidence="2" id="KW-1133">Transmembrane helix</keyword>
<keyword evidence="2" id="KW-0812">Transmembrane</keyword>
<feature type="transmembrane region" description="Helical" evidence="2">
    <location>
        <begin position="99"/>
        <end position="121"/>
    </location>
</feature>
<dbReference type="GO" id="GO:0048038">
    <property type="term" value="F:quinone binding"/>
    <property type="evidence" value="ECO:0007669"/>
    <property type="project" value="UniProtKB-UniRule"/>
</dbReference>
<comment type="subcellular location">
    <subcellularLocation>
        <location evidence="2">Cell membrane</location>
        <topology evidence="2">Multi-pass membrane protein</topology>
    </subcellularLocation>
</comment>
<evidence type="ECO:0000256" key="2">
    <source>
        <dbReference type="RuleBase" id="RU004429"/>
    </source>
</evidence>
<evidence type="ECO:0000256" key="1">
    <source>
        <dbReference type="ARBA" id="ARBA00005698"/>
    </source>
</evidence>
<dbReference type="PANTHER" id="PTHR33269">
    <property type="entry name" value="NADH-UBIQUINONE OXIDOREDUCTASE CHAIN 6"/>
    <property type="match status" value="1"/>
</dbReference>
<comment type="function">
    <text evidence="2">NDH-1 shuttles electrons from NADH, via FMN and iron-sulfur (Fe-S) centers, to quinones in the respiratory chain. Couples the redox reaction to proton translocation (for every two electrons transferred, four hydrogen ions are translocated across the cytoplasmic membrane), and thus conserves the redox energy in a proton gradient.</text>
</comment>